<reference evidence="2" key="1">
    <citation type="submission" date="2021-12" db="EMBL/GenBank/DDBJ databases">
        <title>Black yeast isolated from Biological Soil Crust.</title>
        <authorList>
            <person name="Kurbessoian T."/>
        </authorList>
    </citation>
    <scope>NUCLEOTIDE SEQUENCE</scope>
    <source>
        <strain evidence="2">CCFEE 5208</strain>
    </source>
</reference>
<dbReference type="AlphaFoldDB" id="A0AAN6F3Z0"/>
<feature type="compositionally biased region" description="Basic and acidic residues" evidence="1">
    <location>
        <begin position="58"/>
        <end position="69"/>
    </location>
</feature>
<sequence length="450" mass="47049">MASTSQAEERMCAAPKVPTDEGPDQSWREADRVLRGINIDEHDPAMPNEQITTQKYTDSPEHEDSKPSSDHCQTSPQASLAPDHVAAQVDLVHPSAGQSRKSSCDSTAASLFPPLGELSDADGHVQTSAHENQLEDDPAGKPPSASPIPESCSPVTVGAPAEPYPAPLFAMQPAVTAPPEPLETPSPSAEPYQTASIACPASTSPISQPVGAAVASSILPIPNTSNVESFSSSFAGAAAESPRAASPQPGSPPLSMHTIGSSEDLPVPPTCAKPEATTGPTSPMVDPLAASNEESISPSIGVQPLSPLTGDVSPVSEDDDETEIETVRMEPNRVAKPAAVESDTDDGASSTTDEPLSSPLAHKGRRIRQTSIQRAPTPAIPKTASRLHPHVVKRDRYAKGSSQIERPGDAIRASYSKFGLDAQRLIIVPEAQPFNPLSLFMSRLPKSAPS</sequence>
<accession>A0AAN6F3Z0</accession>
<feature type="compositionally biased region" description="Polar residues" evidence="1">
    <location>
        <begin position="185"/>
        <end position="207"/>
    </location>
</feature>
<name>A0AAN6F3Z0_9PEZI</name>
<feature type="compositionally biased region" description="Low complexity" evidence="1">
    <location>
        <begin position="228"/>
        <end position="248"/>
    </location>
</feature>
<feature type="region of interest" description="Disordered" evidence="1">
    <location>
        <begin position="1"/>
        <end position="208"/>
    </location>
</feature>
<protein>
    <submittedName>
        <fullName evidence="2">Uncharacterized protein</fullName>
    </submittedName>
</protein>
<evidence type="ECO:0000313" key="2">
    <source>
        <dbReference type="EMBL" id="KAK0303423.1"/>
    </source>
</evidence>
<feature type="compositionally biased region" description="Basic and acidic residues" evidence="1">
    <location>
        <begin position="26"/>
        <end position="44"/>
    </location>
</feature>
<evidence type="ECO:0000313" key="3">
    <source>
        <dbReference type="Proteomes" id="UP001168146"/>
    </source>
</evidence>
<gene>
    <name evidence="2" type="ORF">LTR82_017565</name>
</gene>
<feature type="compositionally biased region" description="Polar residues" evidence="1">
    <location>
        <begin position="96"/>
        <end position="109"/>
    </location>
</feature>
<dbReference type="EMBL" id="JASUXU010000149">
    <property type="protein sequence ID" value="KAK0303423.1"/>
    <property type="molecule type" value="Genomic_DNA"/>
</dbReference>
<proteinExistence type="predicted"/>
<feature type="region of interest" description="Disordered" evidence="1">
    <location>
        <begin position="225"/>
        <end position="405"/>
    </location>
</feature>
<dbReference type="Proteomes" id="UP001168146">
    <property type="component" value="Unassembled WGS sequence"/>
</dbReference>
<evidence type="ECO:0000256" key="1">
    <source>
        <dbReference type="SAM" id="MobiDB-lite"/>
    </source>
</evidence>
<comment type="caution">
    <text evidence="2">The sequence shown here is derived from an EMBL/GenBank/DDBJ whole genome shotgun (WGS) entry which is preliminary data.</text>
</comment>
<organism evidence="2 3">
    <name type="scientific">Friedmanniomyces endolithicus</name>
    <dbReference type="NCBI Taxonomy" id="329885"/>
    <lineage>
        <taxon>Eukaryota</taxon>
        <taxon>Fungi</taxon>
        <taxon>Dikarya</taxon>
        <taxon>Ascomycota</taxon>
        <taxon>Pezizomycotina</taxon>
        <taxon>Dothideomycetes</taxon>
        <taxon>Dothideomycetidae</taxon>
        <taxon>Mycosphaerellales</taxon>
        <taxon>Teratosphaeriaceae</taxon>
        <taxon>Friedmanniomyces</taxon>
    </lineage>
</organism>